<dbReference type="GO" id="GO:0005737">
    <property type="term" value="C:cytoplasm"/>
    <property type="evidence" value="ECO:0007669"/>
    <property type="project" value="UniProtKB-SubCell"/>
</dbReference>
<dbReference type="EC" id="6.1.1.22" evidence="7"/>
<dbReference type="Gene3D" id="3.30.930.10">
    <property type="entry name" value="Bira Bifunctional Protein, Domain 2"/>
    <property type="match status" value="1"/>
</dbReference>
<keyword evidence="10" id="KW-1185">Reference proteome</keyword>
<dbReference type="InterPro" id="IPR004364">
    <property type="entry name" value="Aa-tRNA-synt_II"/>
</dbReference>
<dbReference type="FunFam" id="3.30.930.10:FF:000016">
    <property type="entry name" value="Asparagine--tRNA ligase"/>
    <property type="match status" value="1"/>
</dbReference>
<evidence type="ECO:0000256" key="4">
    <source>
        <dbReference type="ARBA" id="ARBA00022840"/>
    </source>
</evidence>
<protein>
    <recommendedName>
        <fullName evidence="7">Asparagine--tRNA ligase</fullName>
        <ecNumber evidence="7">6.1.1.22</ecNumber>
    </recommendedName>
    <alternativeName>
        <fullName evidence="7">Asparaginyl-tRNA synthetase</fullName>
        <shortName evidence="7">AsnRS</shortName>
    </alternativeName>
</protein>
<name>A0A1W1ZA09_9SPHI</name>
<dbReference type="SUPFAM" id="SSF55681">
    <property type="entry name" value="Class II aaRS and biotin synthetases"/>
    <property type="match status" value="1"/>
</dbReference>
<evidence type="ECO:0000256" key="5">
    <source>
        <dbReference type="ARBA" id="ARBA00022917"/>
    </source>
</evidence>
<evidence type="ECO:0000256" key="2">
    <source>
        <dbReference type="ARBA" id="ARBA00022598"/>
    </source>
</evidence>
<dbReference type="GO" id="GO:0006421">
    <property type="term" value="P:asparaginyl-tRNA aminoacylation"/>
    <property type="evidence" value="ECO:0007669"/>
    <property type="project" value="UniProtKB-UniRule"/>
</dbReference>
<accession>A0A1W1ZA09</accession>
<dbReference type="InterPro" id="IPR006195">
    <property type="entry name" value="aa-tRNA-synth_II"/>
</dbReference>
<dbReference type="InterPro" id="IPR045864">
    <property type="entry name" value="aa-tRNA-synth_II/BPL/LPL"/>
</dbReference>
<keyword evidence="5 7" id="KW-0648">Protein biosynthesis</keyword>
<dbReference type="InterPro" id="IPR004522">
    <property type="entry name" value="Asn-tRNA-ligase"/>
</dbReference>
<dbReference type="PRINTS" id="PR01042">
    <property type="entry name" value="TRNASYNTHASP"/>
</dbReference>
<evidence type="ECO:0000256" key="1">
    <source>
        <dbReference type="ARBA" id="ARBA00008226"/>
    </source>
</evidence>
<comment type="subcellular location">
    <subcellularLocation>
        <location evidence="7">Cytoplasm</location>
    </subcellularLocation>
</comment>
<dbReference type="CDD" id="cd00776">
    <property type="entry name" value="AsxRS_core"/>
    <property type="match status" value="1"/>
</dbReference>
<keyword evidence="3 7" id="KW-0547">Nucleotide-binding</keyword>
<evidence type="ECO:0000259" key="8">
    <source>
        <dbReference type="PROSITE" id="PS50862"/>
    </source>
</evidence>
<evidence type="ECO:0000256" key="3">
    <source>
        <dbReference type="ARBA" id="ARBA00022741"/>
    </source>
</evidence>
<reference evidence="10" key="1">
    <citation type="submission" date="2017-04" db="EMBL/GenBank/DDBJ databases">
        <authorList>
            <person name="Varghese N."/>
            <person name="Submissions S."/>
        </authorList>
    </citation>
    <scope>NUCLEOTIDE SEQUENCE [LARGE SCALE GENOMIC DNA]</scope>
    <source>
        <strain evidence="10">DSM 12126</strain>
    </source>
</reference>
<organism evidence="9 10">
    <name type="scientific">Pedobacter africanus</name>
    <dbReference type="NCBI Taxonomy" id="151894"/>
    <lineage>
        <taxon>Bacteria</taxon>
        <taxon>Pseudomonadati</taxon>
        <taxon>Bacteroidota</taxon>
        <taxon>Sphingobacteriia</taxon>
        <taxon>Sphingobacteriales</taxon>
        <taxon>Sphingobacteriaceae</taxon>
        <taxon>Pedobacter</taxon>
    </lineage>
</organism>
<dbReference type="GO" id="GO:0005524">
    <property type="term" value="F:ATP binding"/>
    <property type="evidence" value="ECO:0007669"/>
    <property type="project" value="UniProtKB-UniRule"/>
</dbReference>
<dbReference type="PANTHER" id="PTHR22594:SF34">
    <property type="entry name" value="ASPARAGINE--TRNA LIGASE, MITOCHONDRIAL-RELATED"/>
    <property type="match status" value="1"/>
</dbReference>
<comment type="similarity">
    <text evidence="1 7">Belongs to the class-II aminoacyl-tRNA synthetase family.</text>
</comment>
<evidence type="ECO:0000256" key="6">
    <source>
        <dbReference type="ARBA" id="ARBA00023146"/>
    </source>
</evidence>
<dbReference type="Gene3D" id="2.40.50.140">
    <property type="entry name" value="Nucleic acid-binding proteins"/>
    <property type="match status" value="1"/>
</dbReference>
<dbReference type="InterPro" id="IPR012340">
    <property type="entry name" value="NA-bd_OB-fold"/>
</dbReference>
<keyword evidence="6 7" id="KW-0030">Aminoacyl-tRNA synthetase</keyword>
<keyword evidence="7" id="KW-0963">Cytoplasm</keyword>
<dbReference type="PANTHER" id="PTHR22594">
    <property type="entry name" value="ASPARTYL/LYSYL-TRNA SYNTHETASE"/>
    <property type="match status" value="1"/>
</dbReference>
<dbReference type="InterPro" id="IPR004365">
    <property type="entry name" value="NA-bd_OB_tRNA"/>
</dbReference>
<evidence type="ECO:0000256" key="7">
    <source>
        <dbReference type="HAMAP-Rule" id="MF_00534"/>
    </source>
</evidence>
<sequence>MAKFLNFDALHNKIMIHREKVKSLLETEEFNREVTVMGWVRTFRNNQFIAINDGSCMGNLQIVVDFNNTDEALLKRITTGAAIAVKGIVVESVGKGQKVDIKATSIEILGDSDPEKYPLQPKKHSLEFLREIAHLRFRTNTFNAVFKLRHALAFAIHQFYNEKGFVYMHTPIITASDAEGAGEMFRVTTLDLENPPLTEDGKVDYSEDFFARSANLTVSGQLEGELAAMAFGQIYTFGPTFRAENSNTTRHLAEFWMVEPEVAFADLEDNMQLAEDMLKYVINYALVNCKEEIDFLNNRLLEEEKTKPQNERSELSLIEKLNFCLANDFERLTYTEAIKILKASKPNQKKQFKYLIDEWGADLQSEHERYLVEKHFKKPVILTDYPADIKSFYMRQNEPDEQGRKTVAAMDILFPGIGEMVGGSQREERMDKLVARMEELNIPQEELWWFLDTRRFGSAPHSGFGLGFERLVQFVSGMGNIRDVIAFPRFPKNAEF</sequence>
<dbReference type="HAMAP" id="MF_00534">
    <property type="entry name" value="Asn_tRNA_synth"/>
    <property type="match status" value="1"/>
</dbReference>
<evidence type="ECO:0000313" key="9">
    <source>
        <dbReference type="EMBL" id="SMC45225.1"/>
    </source>
</evidence>
<dbReference type="Pfam" id="PF01336">
    <property type="entry name" value="tRNA_anti-codon"/>
    <property type="match status" value="1"/>
</dbReference>
<dbReference type="EMBL" id="FWXT01000001">
    <property type="protein sequence ID" value="SMC45225.1"/>
    <property type="molecule type" value="Genomic_DNA"/>
</dbReference>
<dbReference type="InterPro" id="IPR002312">
    <property type="entry name" value="Asp/Asn-tRNA-synth_IIb"/>
</dbReference>
<gene>
    <name evidence="7" type="primary">asnS</name>
    <name evidence="9" type="ORF">SAMN04488524_0514</name>
</gene>
<dbReference type="STRING" id="151894.SAMN04488524_0514"/>
<keyword evidence="4 7" id="KW-0067">ATP-binding</keyword>
<dbReference type="Proteomes" id="UP000192756">
    <property type="component" value="Unassembled WGS sequence"/>
</dbReference>
<comment type="catalytic activity">
    <reaction evidence="7">
        <text>tRNA(Asn) + L-asparagine + ATP = L-asparaginyl-tRNA(Asn) + AMP + diphosphate + H(+)</text>
        <dbReference type="Rhea" id="RHEA:11180"/>
        <dbReference type="Rhea" id="RHEA-COMP:9659"/>
        <dbReference type="Rhea" id="RHEA-COMP:9674"/>
        <dbReference type="ChEBI" id="CHEBI:15378"/>
        <dbReference type="ChEBI" id="CHEBI:30616"/>
        <dbReference type="ChEBI" id="CHEBI:33019"/>
        <dbReference type="ChEBI" id="CHEBI:58048"/>
        <dbReference type="ChEBI" id="CHEBI:78442"/>
        <dbReference type="ChEBI" id="CHEBI:78515"/>
        <dbReference type="ChEBI" id="CHEBI:456215"/>
        <dbReference type="EC" id="6.1.1.22"/>
    </reaction>
</comment>
<evidence type="ECO:0000313" key="10">
    <source>
        <dbReference type="Proteomes" id="UP000192756"/>
    </source>
</evidence>
<feature type="domain" description="Aminoacyl-transfer RNA synthetases class-II family profile" evidence="8">
    <location>
        <begin position="146"/>
        <end position="488"/>
    </location>
</feature>
<dbReference type="PROSITE" id="PS50862">
    <property type="entry name" value="AA_TRNA_LIGASE_II"/>
    <property type="match status" value="1"/>
</dbReference>
<dbReference type="NCBIfam" id="TIGR00457">
    <property type="entry name" value="asnS"/>
    <property type="match status" value="1"/>
</dbReference>
<dbReference type="CDD" id="cd04318">
    <property type="entry name" value="EcAsnRS_like_N"/>
    <property type="match status" value="1"/>
</dbReference>
<keyword evidence="2 7" id="KW-0436">Ligase</keyword>
<dbReference type="AlphaFoldDB" id="A0A1W1ZA09"/>
<dbReference type="GO" id="GO:0004816">
    <property type="term" value="F:asparagine-tRNA ligase activity"/>
    <property type="evidence" value="ECO:0007669"/>
    <property type="project" value="UniProtKB-UniRule"/>
</dbReference>
<dbReference type="NCBIfam" id="NF003037">
    <property type="entry name" value="PRK03932.1"/>
    <property type="match status" value="1"/>
</dbReference>
<dbReference type="Pfam" id="PF00152">
    <property type="entry name" value="tRNA-synt_2"/>
    <property type="match status" value="1"/>
</dbReference>
<proteinExistence type="inferred from homology"/>
<comment type="subunit">
    <text evidence="7">Homodimer.</text>
</comment>
<dbReference type="SUPFAM" id="SSF50249">
    <property type="entry name" value="Nucleic acid-binding proteins"/>
    <property type="match status" value="1"/>
</dbReference>
<dbReference type="GO" id="GO:0003676">
    <property type="term" value="F:nucleic acid binding"/>
    <property type="evidence" value="ECO:0007669"/>
    <property type="project" value="InterPro"/>
</dbReference>